<keyword evidence="2" id="KW-0560">Oxidoreductase</keyword>
<evidence type="ECO:0000256" key="2">
    <source>
        <dbReference type="ARBA" id="ARBA00023002"/>
    </source>
</evidence>
<dbReference type="Gene3D" id="3.50.50.60">
    <property type="entry name" value="FAD/NAD(P)-binding domain"/>
    <property type="match status" value="1"/>
</dbReference>
<gene>
    <name evidence="4" type="ORF">METZ01_LOCUS123396</name>
</gene>
<reference evidence="4" key="1">
    <citation type="submission" date="2018-05" db="EMBL/GenBank/DDBJ databases">
        <authorList>
            <person name="Lanie J.A."/>
            <person name="Ng W.-L."/>
            <person name="Kazmierczak K.M."/>
            <person name="Andrzejewski T.M."/>
            <person name="Davidsen T.M."/>
            <person name="Wayne K.J."/>
            <person name="Tettelin H."/>
            <person name="Glass J.I."/>
            <person name="Rusch D."/>
            <person name="Podicherti R."/>
            <person name="Tsui H.-C.T."/>
            <person name="Winkler M.E."/>
        </authorList>
    </citation>
    <scope>NUCLEOTIDE SEQUENCE</scope>
</reference>
<feature type="domain" description="FAD-dependent oxidoreductase 2 FAD-binding" evidence="3">
    <location>
        <begin position="3"/>
        <end position="22"/>
    </location>
</feature>
<dbReference type="InterPro" id="IPR003953">
    <property type="entry name" value="FAD-dep_OxRdtase_2_FAD-bd"/>
</dbReference>
<accession>A0A381Y1I3</accession>
<evidence type="ECO:0000259" key="3">
    <source>
        <dbReference type="Pfam" id="PF00890"/>
    </source>
</evidence>
<dbReference type="InterPro" id="IPR036188">
    <property type="entry name" value="FAD/NAD-bd_sf"/>
</dbReference>
<keyword evidence="1" id="KW-0285">Flavoprotein</keyword>
<dbReference type="GO" id="GO:0016491">
    <property type="term" value="F:oxidoreductase activity"/>
    <property type="evidence" value="ECO:0007669"/>
    <property type="project" value="UniProtKB-KW"/>
</dbReference>
<dbReference type="Pfam" id="PF00890">
    <property type="entry name" value="FAD_binding_2"/>
    <property type="match status" value="1"/>
</dbReference>
<dbReference type="SUPFAM" id="SSF51905">
    <property type="entry name" value="FAD/NAD(P)-binding domain"/>
    <property type="match status" value="1"/>
</dbReference>
<feature type="non-terminal residue" evidence="4">
    <location>
        <position position="23"/>
    </location>
</feature>
<organism evidence="4">
    <name type="scientific">marine metagenome</name>
    <dbReference type="NCBI Taxonomy" id="408172"/>
    <lineage>
        <taxon>unclassified sequences</taxon>
        <taxon>metagenomes</taxon>
        <taxon>ecological metagenomes</taxon>
    </lineage>
</organism>
<protein>
    <recommendedName>
        <fullName evidence="3">FAD-dependent oxidoreductase 2 FAD-binding domain-containing protein</fullName>
    </recommendedName>
</protein>
<dbReference type="AlphaFoldDB" id="A0A381Y1I3"/>
<evidence type="ECO:0000313" key="4">
    <source>
        <dbReference type="EMBL" id="SVA70542.1"/>
    </source>
</evidence>
<proteinExistence type="predicted"/>
<evidence type="ECO:0000256" key="1">
    <source>
        <dbReference type="ARBA" id="ARBA00022630"/>
    </source>
</evidence>
<sequence length="23" mass="2371">MYDVIIVGGGPAGTTAALYAHRH</sequence>
<name>A0A381Y1I3_9ZZZZ</name>
<dbReference type="EMBL" id="UINC01017063">
    <property type="protein sequence ID" value="SVA70542.1"/>
    <property type="molecule type" value="Genomic_DNA"/>
</dbReference>